<comment type="caution">
    <text evidence="1">The sequence shown here is derived from an EMBL/GenBank/DDBJ whole genome shotgun (WGS) entry which is preliminary data.</text>
</comment>
<dbReference type="EMBL" id="BSCQ01000031">
    <property type="protein sequence ID" value="GLH43106.1"/>
    <property type="molecule type" value="Genomic_DNA"/>
</dbReference>
<keyword evidence="2" id="KW-1185">Reference proteome</keyword>
<organism evidence="1 2">
    <name type="scientific">Pseudomonas atacamensis</name>
    <dbReference type="NCBI Taxonomy" id="2565368"/>
    <lineage>
        <taxon>Bacteria</taxon>
        <taxon>Pseudomonadati</taxon>
        <taxon>Pseudomonadota</taxon>
        <taxon>Gammaproteobacteria</taxon>
        <taxon>Pseudomonadales</taxon>
        <taxon>Pseudomonadaceae</taxon>
        <taxon>Pseudomonas</taxon>
    </lineage>
</organism>
<accession>A0ABQ5PHY1</accession>
<protein>
    <submittedName>
        <fullName evidence="1">Uncharacterized protein</fullName>
    </submittedName>
</protein>
<dbReference type="Proteomes" id="UP001145022">
    <property type="component" value="Unassembled WGS sequence"/>
</dbReference>
<evidence type="ECO:0000313" key="1">
    <source>
        <dbReference type="EMBL" id="GLH43106.1"/>
    </source>
</evidence>
<evidence type="ECO:0000313" key="2">
    <source>
        <dbReference type="Proteomes" id="UP001145022"/>
    </source>
</evidence>
<proteinExistence type="predicted"/>
<gene>
    <name evidence="1" type="ORF">RS3R1_21940</name>
</gene>
<name>A0ABQ5PHY1_9PSED</name>
<sequence length="62" mass="6096">MGRAGALLKQQIGAALGAAIEQRARPVHRSAAGHMALALAAIVELSGTGSGIRPRVGPGANA</sequence>
<reference evidence="1" key="3">
    <citation type="journal article" date="2023" name="J. Biotechnol.">
        <title>Draft Genome Sequences of Endophytic Pseudomonas Strains, Isolated from the Interior of Brassicaceae Plants.</title>
        <authorList>
            <person name="Kaneko H."/>
            <person name="Furuya T."/>
        </authorList>
    </citation>
    <scope>NUCLEOTIDE SEQUENCE</scope>
    <source>
        <strain evidence="1">RS3R-1</strain>
    </source>
</reference>
<reference evidence="1" key="2">
    <citation type="submission" date="2022-11" db="EMBL/GenBank/DDBJ databases">
        <title>Draft genome sequencing of Pseudomonas atacamensis RS3R1.</title>
        <authorList>
            <person name="Furuya T."/>
            <person name="Kaneko H."/>
        </authorList>
    </citation>
    <scope>NUCLEOTIDE SEQUENCE</scope>
    <source>
        <strain evidence="1">RS3R-1</strain>
    </source>
</reference>
<reference evidence="1" key="1">
    <citation type="journal article" date="2021" name="Sci. Rep.">
        <title>An efficient direct screening system for microorganisms that activate plant immune responses based on plant-microbe interactions using cultured plant cells.</title>
        <authorList>
            <person name="Kurokawa M."/>
            <person name="Nakano M."/>
            <person name="Kitahata N."/>
            <person name="Kuchitsu K."/>
            <person name="Furuya T."/>
        </authorList>
    </citation>
    <scope>NUCLEOTIDE SEQUENCE</scope>
    <source>
        <strain evidence="1">RS3R-1</strain>
    </source>
</reference>